<dbReference type="EMBL" id="QUWK01000006">
    <property type="protein sequence ID" value="RFU94955.1"/>
    <property type="molecule type" value="Genomic_DNA"/>
</dbReference>
<reference evidence="2 3" key="2">
    <citation type="submission" date="2018-09" db="EMBL/GenBank/DDBJ databases">
        <title>Genome of Sphaerochaeta halotolerans strain 4-11.</title>
        <authorList>
            <person name="Nazina T.N."/>
            <person name="Sokolova D.S."/>
        </authorList>
    </citation>
    <scope>NUCLEOTIDE SEQUENCE [LARGE SCALE GENOMIC DNA]</scope>
    <source>
        <strain evidence="2 3">4-11</strain>
    </source>
</reference>
<evidence type="ECO:0000256" key="1">
    <source>
        <dbReference type="SAM" id="Coils"/>
    </source>
</evidence>
<name>A0A372MGP7_9SPIR</name>
<dbReference type="Proteomes" id="UP000264002">
    <property type="component" value="Unassembled WGS sequence"/>
</dbReference>
<sequence length="439" mass="49077">MKYCKSVAIGLLFPLLLMLSGCTSFMDLSATQSLYKGAQYQGAYESLLLESPSLLKKQGPIIVNYDLGILAHLSGNYKESNTYFNESERLIWESYTESVSGNIASFLVNDNTKAYQGEAYEDMYLNVFKALNYMHLGETEAALVELNRSIEKQTFLRQKYEQYEKQVSEYARNEGLDTPAIQTYATAFSTSALSNYLSASVAQFLGEENTLHYAIDQVHHAFSSQPSLYPFPIPSVVAIEKDPFPKEKGRVQLVSFSGQSPLKEERVERVYISRYNRAKIAYPVLVGVASQVEAVRVSIEGQGVFPLQKIESISNIAIDTFRMKSELIKMKAITRAMAKSVGIALYDDYAAQDDNVTAEEELLGIIFRIAQNVTESADVRSTHFLPSDAWVGYVDLPEGTYTITTEFLNASNQVLHRSSEKTIQVQAGTLHLAEAYSPR</sequence>
<feature type="coiled-coil region" evidence="1">
    <location>
        <begin position="146"/>
        <end position="173"/>
    </location>
</feature>
<dbReference type="PROSITE" id="PS51257">
    <property type="entry name" value="PROKAR_LIPOPROTEIN"/>
    <property type="match status" value="1"/>
</dbReference>
<proteinExistence type="predicted"/>
<gene>
    <name evidence="2" type="ORF">DYP60_06955</name>
</gene>
<keyword evidence="1" id="KW-0175">Coiled coil</keyword>
<evidence type="ECO:0000313" key="3">
    <source>
        <dbReference type="Proteomes" id="UP000264002"/>
    </source>
</evidence>
<dbReference type="AlphaFoldDB" id="A0A372MGP7"/>
<keyword evidence="3" id="KW-1185">Reference proteome</keyword>
<dbReference type="RefSeq" id="WP_117330164.1">
    <property type="nucleotide sequence ID" value="NZ_QUWK01000006.1"/>
</dbReference>
<comment type="caution">
    <text evidence="2">The sequence shown here is derived from an EMBL/GenBank/DDBJ whole genome shotgun (WGS) entry which is preliminary data.</text>
</comment>
<reference evidence="3" key="1">
    <citation type="submission" date="2018-08" db="EMBL/GenBank/DDBJ databases">
        <authorList>
            <person name="Grouzdev D.S."/>
            <person name="Krutkina M.S."/>
        </authorList>
    </citation>
    <scope>NUCLEOTIDE SEQUENCE [LARGE SCALE GENOMIC DNA]</scope>
    <source>
        <strain evidence="3">4-11</strain>
    </source>
</reference>
<accession>A0A372MGP7</accession>
<organism evidence="2 3">
    <name type="scientific">Sphaerochaeta halotolerans</name>
    <dbReference type="NCBI Taxonomy" id="2293840"/>
    <lineage>
        <taxon>Bacteria</taxon>
        <taxon>Pseudomonadati</taxon>
        <taxon>Spirochaetota</taxon>
        <taxon>Spirochaetia</taxon>
        <taxon>Spirochaetales</taxon>
        <taxon>Sphaerochaetaceae</taxon>
        <taxon>Sphaerochaeta</taxon>
    </lineage>
</organism>
<protein>
    <submittedName>
        <fullName evidence="2">Uncharacterized protein</fullName>
    </submittedName>
</protein>
<evidence type="ECO:0000313" key="2">
    <source>
        <dbReference type="EMBL" id="RFU94955.1"/>
    </source>
</evidence>